<dbReference type="Proteomes" id="UP000652995">
    <property type="component" value="Unassembled WGS sequence"/>
</dbReference>
<gene>
    <name evidence="2" type="ORF">GCM10007183_06230</name>
    <name evidence="3" type="ORF">SAMEA4412661_00333</name>
</gene>
<dbReference type="EMBL" id="BMCB01000003">
    <property type="protein sequence ID" value="GGA84789.1"/>
    <property type="molecule type" value="Genomic_DNA"/>
</dbReference>
<sequence>MHAKDWIQHLALTPHPEGGYYRQTILSSDAMDGRPNYSSIYFLLEDTNISHFHQIDADEIWYYHAGATLTLHMIHSDHTYETVRVGPSVDQGDVLQYVVPKNTIFASSIETPHAFAVVGCMVQPAFQFDTFKLYTQQELLQKYPEHEAVIRRYAKQSIE</sequence>
<reference evidence="3 4" key="2">
    <citation type="submission" date="2017-06" db="EMBL/GenBank/DDBJ databases">
        <authorList>
            <consortium name="Pathogen Informatics"/>
        </authorList>
    </citation>
    <scope>NUCLEOTIDE SEQUENCE [LARGE SCALE GENOMIC DNA]</scope>
    <source>
        <strain evidence="3 4">NCTC13833</strain>
    </source>
</reference>
<reference evidence="2" key="1">
    <citation type="journal article" date="2014" name="Int. J. Syst. Evol. Microbiol.">
        <title>Complete genome of a new Firmicutes species belonging to the dominant human colonic microbiota ('Ruminococcus bicirculans') reveals two chromosomes and a selective capacity to utilize plant glucans.</title>
        <authorList>
            <consortium name="NISC Comparative Sequencing Program"/>
            <person name="Wegmann U."/>
            <person name="Louis P."/>
            <person name="Goesmann A."/>
            <person name="Henrissat B."/>
            <person name="Duncan S.H."/>
            <person name="Flint H.J."/>
        </authorList>
    </citation>
    <scope>NUCLEOTIDE SEQUENCE</scope>
    <source>
        <strain evidence="2">CCM 4175</strain>
    </source>
</reference>
<dbReference type="Pfam" id="PF06172">
    <property type="entry name" value="Cupin_5"/>
    <property type="match status" value="1"/>
</dbReference>
<name>A0A240BWD6_9STAP</name>
<dbReference type="KEGG" id="smus:C7J88_08805"/>
<reference evidence="5" key="3">
    <citation type="journal article" date="2019" name="Int. J. Syst. Evol. Microbiol.">
        <title>The Global Catalogue of Microorganisms (GCM) 10K type strain sequencing project: providing services to taxonomists for standard genome sequencing and annotation.</title>
        <authorList>
            <consortium name="The Broad Institute Genomics Platform"/>
            <consortium name="The Broad Institute Genome Sequencing Center for Infectious Disease"/>
            <person name="Wu L."/>
            <person name="Ma J."/>
        </authorList>
    </citation>
    <scope>NUCLEOTIDE SEQUENCE [LARGE SCALE GENOMIC DNA]</scope>
    <source>
        <strain evidence="5">CCM 4175</strain>
    </source>
</reference>
<evidence type="ECO:0000313" key="3">
    <source>
        <dbReference type="EMBL" id="SNV99789.1"/>
    </source>
</evidence>
<feature type="domain" description="DUF985" evidence="1">
    <location>
        <begin position="5"/>
        <end position="133"/>
    </location>
</feature>
<dbReference type="InterPro" id="IPR011051">
    <property type="entry name" value="RmlC_Cupin_sf"/>
</dbReference>
<protein>
    <submittedName>
        <fullName evidence="2 3">Cupin</fullName>
    </submittedName>
</protein>
<evidence type="ECO:0000313" key="5">
    <source>
        <dbReference type="Proteomes" id="UP000652995"/>
    </source>
</evidence>
<dbReference type="PANTHER" id="PTHR33387">
    <property type="entry name" value="RMLC-LIKE JELLY ROLL FOLD PROTEIN"/>
    <property type="match status" value="1"/>
</dbReference>
<keyword evidence="5" id="KW-1185">Reference proteome</keyword>
<dbReference type="OrthoDB" id="9798288at2"/>
<accession>A0A240BWD6</accession>
<dbReference type="RefSeq" id="WP_095115454.1">
    <property type="nucleotide sequence ID" value="NZ_BMCB01000003.1"/>
</dbReference>
<evidence type="ECO:0000313" key="2">
    <source>
        <dbReference type="EMBL" id="GGA84789.1"/>
    </source>
</evidence>
<dbReference type="InterPro" id="IPR009327">
    <property type="entry name" value="Cupin_DUF985"/>
</dbReference>
<dbReference type="AlphaFoldDB" id="A0A240BWD6"/>
<organism evidence="3 4">
    <name type="scientific">Staphylococcus muscae</name>
    <dbReference type="NCBI Taxonomy" id="1294"/>
    <lineage>
        <taxon>Bacteria</taxon>
        <taxon>Bacillati</taxon>
        <taxon>Bacillota</taxon>
        <taxon>Bacilli</taxon>
        <taxon>Bacillales</taxon>
        <taxon>Staphylococcaceae</taxon>
        <taxon>Staphylococcus</taxon>
    </lineage>
</organism>
<evidence type="ECO:0000313" key="4">
    <source>
        <dbReference type="Proteomes" id="UP000243706"/>
    </source>
</evidence>
<dbReference type="PANTHER" id="PTHR33387:SF3">
    <property type="entry name" value="DUF985 DOMAIN-CONTAINING PROTEIN"/>
    <property type="match status" value="1"/>
</dbReference>
<evidence type="ECO:0000259" key="1">
    <source>
        <dbReference type="Pfam" id="PF06172"/>
    </source>
</evidence>
<dbReference type="Proteomes" id="UP000243706">
    <property type="component" value="Chromosome 1"/>
</dbReference>
<dbReference type="CDD" id="cd06121">
    <property type="entry name" value="cupin_YML079wp"/>
    <property type="match status" value="1"/>
</dbReference>
<dbReference type="SUPFAM" id="SSF51182">
    <property type="entry name" value="RmlC-like cupins"/>
    <property type="match status" value="1"/>
</dbReference>
<dbReference type="EMBL" id="LT906464">
    <property type="protein sequence ID" value="SNV99789.1"/>
    <property type="molecule type" value="Genomic_DNA"/>
</dbReference>
<dbReference type="Gene3D" id="2.60.120.10">
    <property type="entry name" value="Jelly Rolls"/>
    <property type="match status" value="1"/>
</dbReference>
<proteinExistence type="predicted"/>
<dbReference type="InterPro" id="IPR039935">
    <property type="entry name" value="YML079W-like"/>
</dbReference>
<reference evidence="2" key="4">
    <citation type="submission" date="2024-05" db="EMBL/GenBank/DDBJ databases">
        <authorList>
            <person name="Sun Q."/>
            <person name="Sedlacek I."/>
        </authorList>
    </citation>
    <scope>NUCLEOTIDE SEQUENCE</scope>
    <source>
        <strain evidence="2">CCM 4175</strain>
    </source>
</reference>
<dbReference type="InterPro" id="IPR014710">
    <property type="entry name" value="RmlC-like_jellyroll"/>
</dbReference>